<feature type="compositionally biased region" description="Acidic residues" evidence="11">
    <location>
        <begin position="1988"/>
        <end position="2000"/>
    </location>
</feature>
<dbReference type="PANTHER" id="PTHR23345:SF15">
    <property type="entry name" value="VITELLOGENIN 1-RELATED"/>
    <property type="match status" value="1"/>
</dbReference>
<dbReference type="InterPro" id="IPR001846">
    <property type="entry name" value="VWF_type-D"/>
</dbReference>
<evidence type="ECO:0000256" key="3">
    <source>
        <dbReference type="ARBA" id="ARBA00022525"/>
    </source>
</evidence>
<dbReference type="SUPFAM" id="SSF56968">
    <property type="entry name" value="Lipovitellin-phosvitin complex, beta-sheet shell regions"/>
    <property type="match status" value="2"/>
</dbReference>
<dbReference type="PROSITE" id="PS51233">
    <property type="entry name" value="VWFD"/>
    <property type="match status" value="1"/>
</dbReference>
<dbReference type="GO" id="GO:0005576">
    <property type="term" value="C:extracellular region"/>
    <property type="evidence" value="ECO:0007669"/>
    <property type="project" value="UniProtKB-SubCell"/>
</dbReference>
<dbReference type="EMBL" id="JADYXP020000018">
    <property type="protein sequence ID" value="KAL0106000.1"/>
    <property type="molecule type" value="Genomic_DNA"/>
</dbReference>
<evidence type="ECO:0000256" key="9">
    <source>
        <dbReference type="ARBA" id="ARBA00023180"/>
    </source>
</evidence>
<keyword evidence="16" id="KW-1185">Reference proteome</keyword>
<evidence type="ECO:0000256" key="4">
    <source>
        <dbReference type="ARBA" id="ARBA00022729"/>
    </source>
</evidence>
<dbReference type="Gene3D" id="2.20.50.20">
    <property type="entry name" value="Lipovitellin. Chain A, domain 3"/>
    <property type="match status" value="1"/>
</dbReference>
<evidence type="ECO:0000313" key="15">
    <source>
        <dbReference type="EMBL" id="KAL0106000.1"/>
    </source>
</evidence>
<evidence type="ECO:0000256" key="5">
    <source>
        <dbReference type="ARBA" id="ARBA00022761"/>
    </source>
</evidence>
<keyword evidence="4 12" id="KW-0732">Signal</keyword>
<keyword evidence="2" id="KW-0813">Transport</keyword>
<dbReference type="SMART" id="SM00216">
    <property type="entry name" value="VWD"/>
    <property type="match status" value="1"/>
</dbReference>
<dbReference type="Gene3D" id="2.20.80.10">
    <property type="entry name" value="Lipovitellin-phosvitin complex, chain A, domain 4"/>
    <property type="match status" value="1"/>
</dbReference>
<sequence>MIFKAILFLALACAVTAVKREIVKDSTLCGRTTCKVPSERKFKYHEDIHYLYTYSVDVSTNLGYHQLSHHSRNDSALHIDATLSIHFNSPCEGTLRILNASISHDRNTYNPEYPDRAGSEFRASLENYPLKFTFDDGTIHELCPNRHESVWTLNIKRGILSMLQNNMQRFDVDHRGDETDVHGTCDTHYRLYEAKKTSLIVKKNKFLADCRNGPKYFSVVQSNSYTSPRKQHRQHGLFKSSSDCEITIDHNIYERVVCEEVQLLQPLSNSDKAGAKTESRTVLQLVQETTDSIYGYEEDEDDEEKDDDNFVQHSSRIKRTTLLYDHAKTQKTMHGELRTSRDLLKNMCRLGNTEELQQRFSEIFTNFIHSARFLDYPSLSQLYSRANSICKNGKKHIIAALPYLNSNAAVNVMNDLIIKKYVNQATMNEWIITFALFPRPDRNTIKALSKLLDFHQQIPQVQFILSYSTIIHTYCKNNDNCIDLEEINTFLSHLQQKVSQGCEPQSHSSVTTKETLEALKAIGNMGLETENLQRELKKCIDNTGGFLSMEVRIAAIDAHRRLPSCEATRDEFFLDYYRNTTLDTEIRIASYLHVMRCPDYNVIKTIKHTLQVEEVNQVGSFVWSHLMNLYNSASPTRIEIQSLLTDRDISNKFNSDIRKFSRNYEKSFFSEEYNVGVNYQTNLIFSPKSYVPRSLIFNVTADLLGQSVNLFEITARMEGLEYYAENLFGPDGIYSNEKISNYLQNFLRRFRSASENENYWDEVKRLPNIIDNNFDHPKISLGYKIFGNELMFTMLDGDKEVRTALAKFNLWQKIMEFLAMQEILYEKTGMFLDSSYIVPMGSGLPIRLDLAGSAACNFKISKILNDARLSDKEFQLTAHIASSMSVDMMSTMTVDAFYKSAGLKLRTNLYSSGTIQLHLNINNTNLVHVSLGLPNRKIEIFSLVSDIALIKSNGGEVQEKPLGIMVTDQNQKNSRHLANVPKNIISNTTCSWAALDRLIGLKMCTDYQFTNVTKDPNAPYFVLNGLTLFKIYLLKADPTAKNYVLEYSWNKTQEYNMFKLMFDTPGSQVNREISAIITFDIINNNVTALFHSAGNSMIAKGTYKRSEDEIIIDVGFDINGTKHLDASLGYSRKKFNHGYTYHPVAHLTINSERVAAISGVIRNAQKNNISQFDIDLTFQTKRIWSKLAGYIVRRNISLAGDFQLDYQLQRMPRKETLHLEVSLSNRSSKTLTYKSAEIKLHSTAYPQLNAVISAWYQQALGHLELHAEVNSNPHLKDDRHKLTAQLIVSYSKMYFQNQGSKVTALIAVTKPIQNLDLKMGVNHYVLGPESKTSLLIGYAPGKEISLIVNIIMPRGLLFSMEGHTNLTIPNFNSMLIDARINERSPNEYDLEFSGTWFSGHNMIARGAYSDRSSAVIVNHHLKMILKSPSFVSPILLNCHVYQNHSDLNINLYAEQLDYDKYGFVLNHTVLSTTSLMSYVEARYHGNVYSAMTNIDTTREIRVELHLDKWRDVHLTLSGINEENRQELAAEIKWDANRDPALKLGIILQLNKMYLMNVTSSGIKRNAMIMLTYPGRLVTGSCDLVVHSPHNYLVDIILDWGAESEIKASISTDYIVHSEIITVKLESQLLTPFENWKKTALNAKFLQLPDKILTSSSVHWKDSQHVMAEFYASTSEYKDLKEWTANCGLISTVHSNSWVTMNITHKILRSQTADTHMLIKYNPDKTIDARSIWHLDKESDDVFNLTGNLYLHSPLINYRKSELKCQLRLMTSWKFFGAANLDLDKRKYTGQLIGDLVYWKESKVEFNVTTPLEKFAFVRGRFGLSETNHHMVAEVVTPSGPLGVEGLCQIFTTAYDFNIKLMLATPVEMLQKALVVAKLNRREADFRVGYNNITAGFLGTWHYHNITDFDYSYIVLTPLDGLQECGVITKLIVTYLEHEKMLNVDTEFSVRLAETKLGVKIKGGPKPPPVKIPQKPGITRSTINNSESKEEEEEEEEEEEDEGLYFRGELQIWLLIIPNVSAELDIDTEGDTYKILGMIQLPPEKIIIDDSFTIEDVFHMKNDLHIELTFSKIREITSLYAFIVDMENLSYLMDMSVNVKKNSVWFETGFHGNYTHQVGKYRKAHLVNVSIKTPLNNFKTFHTNAIVEIEGNLYKSTFLIHGNKLILNVHGSIKLEKALVDMMISGAIDSPAIKIPRTTIIMKKDFSREMKEIEFDVRMEQPVSKHISFESAWQIDEHFMKISTKLESWIQALRSLKTDVFYSNTIRLNNTAKLNIHVTHLGNREYQLIGNLSNGKINADLHTPLLEKPHYNFHGDLRQINESLYDVRGELKNELQAKSYDVSSVIFVQDDAITSMDVKAEPKSENTDRIILRLKRMKFSLLLNVEGGSFNGTLDANVLHNLNWDVRARTDIQEAHEINTYQLSTFMNVQVSGNTTLYIHAETPWNDSRILTIKGNMMLTNTTGDVRLDHRLNNDRCHATTKWKLNYMEDIFMKLITGYDTTDLGKKEISTHAFFKNPGRLYRNLDLGFDLDIDRKAWEFETNATIGFRNYQNIDAVFVVKLPPPNNDDHRFLISYHTSKNMQDISYIVGYNTILTKSNYASDGAIRMATNDINGHFRLTWGMLPLQSLNNLFNITFDKKEMEIKYSLYTPLYLEEETIVLLFNYNANSDKQSLINADIFYPSRRQFGTVRISYESLINVNGTLNASISMQDMSYAGCNFIIFTTLKQNKKFVEFFWLNDTALINSDYNYYSERLDSNLEGILHIEVPLNARHIGILNYGYKKRPQVTTGHSILTYNNQKILHAQYNSKSESRAGFDKDRIEVTVENIYKPIGIVYVNQFEYSGGNEGTNYPTVEFKQVNIYRLDNSSAFNIAGESRIRTTHTGQNIYLKAMHLNKTIQLKTDYEILSGEFDQNTWLSLADDAWVSYHINILNKTTEDIDNQFLILSLSYPRRNFTVNGSYKITGNEINSEANLQWEREDEKLRCVGAAFDWMNITNTSMKSQQQAVLSFHHPTFKKNVTLKGELMKKDYKDLLNFIFTANYSNDEDKLLTLSALLRDESDVSNRKYFYKIDGKHINTKLDLDIEGYVYRQDYILLETVNNARYVRGYMPSEIGELIGRIDRKSKEITYRRVNNNDVKYFAIGYYPTPSQYIVNGSIINTPDLNATGIFFFDPDEKLTWMMVNYTPDATVSLRMHGNIPDARNAIFNIWRTYDDDLVISDVSFYLKLNHSRLVTSTLRWRPELKSDITSIIKTTINEIYESVDNDIDYWKQYIKNEVRSAVLDVWEDAQQDISGFLEDWNDLKILEHDFEDLKVYLNNSYNANDFYIKDIVGFGIYVIDELSLRSHIESLPNILNEIWEIMGESGEALRNSLLWLIETIKNAYTKASEITAAVLRGDSLSQVANIIEKLIEKYDIFIKDLHVSFIKYIENLWSTIFSSISEQWYRFLKLMEPLFIRFIHYLETVVWKASKEMLDFLYDRKQEIITSPYFDRFTNFTHDIDKVYRDIKANDIVTNIHKYSGIVIQFIKERYFAFVPFGKELKDVVDEIVSELKELRKLPSVNYAADKFEQLYDKISYFCEYFEVKLKIEGLIRLVHSKMMDISQTALQAESRYREAKTMFIFDPNEGLMCLEQKLPMSWHAFNQTPEFHEIPEIRAIADIKTYFVTSNTTFWSLYYQYKPYSELSNWLPPFKAQAMIIGSQHYITFDGRYFDFAGNCTYLLAKDFVHDTFAVLVKYDQQAEEITHKIIVLIGNNAIELDLFNDTIKLISQKSADIINNLQLPIELDNNTYVYQVENVVMVERRQNQFRLECNLKFNLCTLELSGWYYGKTAGLFGTMSNEQFDDILGSNKLFLKDTGSFAHSWSVNENCIEESNYASKIEQQNDIILMFCDELFINKSSEFGVCFGVIDPTEYANMCLNSLTETEVCTVAMSYMQMCLFRDTYMRIPDRCTTCAMIDGSQVAEGRFKRLENDDVPRSADIVFIVEAKNCNIDIKTNSSMELLITQLSKELNDRGLTGNRWSLIVFGGDGVHDRPRSIILDGQIFTKNVARFVDYFDYVPTGSGSQDIFAAIGFASRLVFRAGVSKTFILIPCSHCEPENQTLEYSVLHQVLLEHDITLHILMDGDFEFEKEKISKIFYGLDAAKSYTKKDSRVLIGDIDLRRQVKLSKNILGYCTPLSLETNGTIFSGNKLRLEKSASIKKFASVFSKRIALTAEPNKCQFCECTADNNGVTQMECMPCIYPTPVHVDYVTETFNESLSMMPPLHDIDHGQIDIEND</sequence>
<evidence type="ECO:0000313" key="16">
    <source>
        <dbReference type="Proteomes" id="UP001430953"/>
    </source>
</evidence>
<keyword evidence="9" id="KW-0325">Glycoprotein</keyword>
<feature type="domain" description="VWFD" evidence="14">
    <location>
        <begin position="3691"/>
        <end position="3868"/>
    </location>
</feature>
<dbReference type="InterPro" id="IPR011030">
    <property type="entry name" value="Lipovitellin_superhlx_dom"/>
</dbReference>
<keyword evidence="7" id="KW-0446">Lipid-binding</keyword>
<dbReference type="InterPro" id="IPR015817">
    <property type="entry name" value="Vitellinogen_open_b-sht_sub1"/>
</dbReference>
<dbReference type="InterPro" id="IPR009454">
    <property type="entry name" value="Lipid_transpt_open_b-sht"/>
</dbReference>
<feature type="chain" id="PRO_5043329644" evidence="12">
    <location>
        <begin position="18"/>
        <end position="4275"/>
    </location>
</feature>
<protein>
    <submittedName>
        <fullName evidence="15">Uncharacterized protein</fullName>
    </submittedName>
</protein>
<dbReference type="GO" id="GO:0005319">
    <property type="term" value="F:lipid transporter activity"/>
    <property type="evidence" value="ECO:0007669"/>
    <property type="project" value="InterPro"/>
</dbReference>
<dbReference type="InterPro" id="IPR015255">
    <property type="entry name" value="Vitellinogen_open_b-sht"/>
</dbReference>
<keyword evidence="5" id="KW-0758">Storage protein</keyword>
<dbReference type="FunFam" id="2.20.50.20:FF:000007">
    <property type="entry name" value="von Willebrand factor type D domaincontaining protein"/>
    <property type="match status" value="1"/>
</dbReference>
<dbReference type="SMART" id="SM00638">
    <property type="entry name" value="LPD_N"/>
    <property type="match status" value="1"/>
</dbReference>
<dbReference type="SMART" id="SM01169">
    <property type="entry name" value="DUF1943"/>
    <property type="match status" value="1"/>
</dbReference>
<dbReference type="InterPro" id="IPR015816">
    <property type="entry name" value="Vitellinogen_b-sht_N"/>
</dbReference>
<dbReference type="PROSITE" id="PS51211">
    <property type="entry name" value="VITELLOGENIN"/>
    <property type="match status" value="1"/>
</dbReference>
<dbReference type="GO" id="GO:0045735">
    <property type="term" value="F:nutrient reservoir activity"/>
    <property type="evidence" value="ECO:0007669"/>
    <property type="project" value="UniProtKB-KW"/>
</dbReference>
<dbReference type="Pfam" id="PF09172">
    <property type="entry name" value="Vit_open_b-sht"/>
    <property type="match status" value="1"/>
</dbReference>
<comment type="caution">
    <text evidence="15">The sequence shown here is derived from an EMBL/GenBank/DDBJ whole genome shotgun (WGS) entry which is preliminary data.</text>
</comment>
<evidence type="ECO:0000259" key="14">
    <source>
        <dbReference type="PROSITE" id="PS51233"/>
    </source>
</evidence>
<evidence type="ECO:0000256" key="12">
    <source>
        <dbReference type="SAM" id="SignalP"/>
    </source>
</evidence>
<gene>
    <name evidence="15" type="ORF">PUN28_016016</name>
</gene>
<dbReference type="InterPro" id="IPR050733">
    <property type="entry name" value="Vitellogenin/Apolipophorin"/>
</dbReference>
<feature type="region of interest" description="Disordered" evidence="11">
    <location>
        <begin position="1962"/>
        <end position="2000"/>
    </location>
</feature>
<dbReference type="Pfam" id="PF01347">
    <property type="entry name" value="Vitellogenin_N"/>
    <property type="match status" value="1"/>
</dbReference>
<evidence type="ECO:0000256" key="1">
    <source>
        <dbReference type="ARBA" id="ARBA00004613"/>
    </source>
</evidence>
<proteinExistence type="predicted"/>
<dbReference type="InterPro" id="IPR001747">
    <property type="entry name" value="Vitellogenin_N"/>
</dbReference>
<keyword evidence="3" id="KW-0964">Secreted</keyword>
<dbReference type="GO" id="GO:0008289">
    <property type="term" value="F:lipid binding"/>
    <property type="evidence" value="ECO:0007669"/>
    <property type="project" value="UniProtKB-KW"/>
</dbReference>
<name>A0AAW2ET12_9HYME</name>
<keyword evidence="8" id="KW-1015">Disulfide bond</keyword>
<dbReference type="InterPro" id="IPR015819">
    <property type="entry name" value="Lipid_transp_b-sht_shell"/>
</dbReference>
<feature type="signal peptide" evidence="12">
    <location>
        <begin position="1"/>
        <end position="17"/>
    </location>
</feature>
<feature type="domain" description="Vitellogenin" evidence="13">
    <location>
        <begin position="44"/>
        <end position="695"/>
    </location>
</feature>
<comment type="caution">
    <text evidence="10">Lacks conserved residue(s) required for the propagation of feature annotation.</text>
</comment>
<evidence type="ECO:0000256" key="6">
    <source>
        <dbReference type="ARBA" id="ARBA00023055"/>
    </source>
</evidence>
<dbReference type="SUPFAM" id="SSF48431">
    <property type="entry name" value="Lipovitellin-phosvitin complex, superhelical domain"/>
    <property type="match status" value="1"/>
</dbReference>
<accession>A0AAW2ET12</accession>
<reference evidence="15 16" key="1">
    <citation type="submission" date="2023-03" db="EMBL/GenBank/DDBJ databases">
        <title>High recombination rates correlate with genetic variation in Cardiocondyla obscurior ants.</title>
        <authorList>
            <person name="Errbii M."/>
        </authorList>
    </citation>
    <scope>NUCLEOTIDE SEQUENCE [LARGE SCALE GENOMIC DNA]</scope>
    <source>
        <strain evidence="15">Alpha-2009</strain>
        <tissue evidence="15">Whole body</tissue>
    </source>
</reference>
<evidence type="ECO:0000256" key="2">
    <source>
        <dbReference type="ARBA" id="ARBA00022448"/>
    </source>
</evidence>
<evidence type="ECO:0000256" key="11">
    <source>
        <dbReference type="SAM" id="MobiDB-lite"/>
    </source>
</evidence>
<evidence type="ECO:0000256" key="8">
    <source>
        <dbReference type="ARBA" id="ARBA00023157"/>
    </source>
</evidence>
<dbReference type="Pfam" id="PF06448">
    <property type="entry name" value="DUF1081"/>
    <property type="match status" value="1"/>
</dbReference>
<keyword evidence="6" id="KW-0445">Lipid transport</keyword>
<dbReference type="PANTHER" id="PTHR23345">
    <property type="entry name" value="VITELLOGENIN-RELATED"/>
    <property type="match status" value="1"/>
</dbReference>
<dbReference type="Proteomes" id="UP001430953">
    <property type="component" value="Unassembled WGS sequence"/>
</dbReference>
<organism evidence="15 16">
    <name type="scientific">Cardiocondyla obscurior</name>
    <dbReference type="NCBI Taxonomy" id="286306"/>
    <lineage>
        <taxon>Eukaryota</taxon>
        <taxon>Metazoa</taxon>
        <taxon>Ecdysozoa</taxon>
        <taxon>Arthropoda</taxon>
        <taxon>Hexapoda</taxon>
        <taxon>Insecta</taxon>
        <taxon>Pterygota</taxon>
        <taxon>Neoptera</taxon>
        <taxon>Endopterygota</taxon>
        <taxon>Hymenoptera</taxon>
        <taxon>Apocrita</taxon>
        <taxon>Aculeata</taxon>
        <taxon>Formicoidea</taxon>
        <taxon>Formicidae</taxon>
        <taxon>Myrmicinae</taxon>
        <taxon>Cardiocondyla</taxon>
    </lineage>
</organism>
<dbReference type="Pfam" id="PF00094">
    <property type="entry name" value="VWD"/>
    <property type="match status" value="1"/>
</dbReference>
<dbReference type="Gene3D" id="2.30.230.10">
    <property type="entry name" value="Lipovitellin, beta-sheet shell regions, chain A"/>
    <property type="match status" value="1"/>
</dbReference>
<comment type="subcellular location">
    <subcellularLocation>
        <location evidence="1">Secreted</location>
    </subcellularLocation>
</comment>
<evidence type="ECO:0000256" key="10">
    <source>
        <dbReference type="PROSITE-ProRule" id="PRU00557"/>
    </source>
</evidence>
<dbReference type="Gene3D" id="1.25.10.20">
    <property type="entry name" value="Vitellinogen, superhelical"/>
    <property type="match status" value="1"/>
</dbReference>
<evidence type="ECO:0000259" key="13">
    <source>
        <dbReference type="PROSITE" id="PS51211"/>
    </source>
</evidence>
<evidence type="ECO:0000256" key="7">
    <source>
        <dbReference type="ARBA" id="ARBA00023121"/>
    </source>
</evidence>